<evidence type="ECO:0000313" key="2">
    <source>
        <dbReference type="Proteomes" id="UP001482620"/>
    </source>
</evidence>
<evidence type="ECO:0000313" key="1">
    <source>
        <dbReference type="EMBL" id="MEQ2220384.1"/>
    </source>
</evidence>
<keyword evidence="2" id="KW-1185">Reference proteome</keyword>
<protein>
    <submittedName>
        <fullName evidence="1">Uncharacterized protein</fullName>
    </submittedName>
</protein>
<organism evidence="1 2">
    <name type="scientific">Ilyodon furcidens</name>
    <name type="common">goldbreast splitfin</name>
    <dbReference type="NCBI Taxonomy" id="33524"/>
    <lineage>
        <taxon>Eukaryota</taxon>
        <taxon>Metazoa</taxon>
        <taxon>Chordata</taxon>
        <taxon>Craniata</taxon>
        <taxon>Vertebrata</taxon>
        <taxon>Euteleostomi</taxon>
        <taxon>Actinopterygii</taxon>
        <taxon>Neopterygii</taxon>
        <taxon>Teleostei</taxon>
        <taxon>Neoteleostei</taxon>
        <taxon>Acanthomorphata</taxon>
        <taxon>Ovalentaria</taxon>
        <taxon>Atherinomorphae</taxon>
        <taxon>Cyprinodontiformes</taxon>
        <taxon>Goodeidae</taxon>
        <taxon>Ilyodon</taxon>
    </lineage>
</organism>
<proteinExistence type="predicted"/>
<dbReference type="Proteomes" id="UP001482620">
    <property type="component" value="Unassembled WGS sequence"/>
</dbReference>
<gene>
    <name evidence="1" type="ORF">ILYODFUR_004850</name>
</gene>
<sequence length="102" mass="11046">MFTFQQDKNPGQTNRASVEWLHGGAVGSTVALQQESPEFDSQPGDFVHILAVHACVCMVFCVLPCDGLVTCPGCTLPPTHRLLEIGTSFPTTHYGRNGIEDD</sequence>
<accession>A0ABV0SIJ1</accession>
<name>A0ABV0SIJ1_9TELE</name>
<dbReference type="EMBL" id="JAHRIQ010000274">
    <property type="protein sequence ID" value="MEQ2220384.1"/>
    <property type="molecule type" value="Genomic_DNA"/>
</dbReference>
<reference evidence="1 2" key="1">
    <citation type="submission" date="2021-06" db="EMBL/GenBank/DDBJ databases">
        <authorList>
            <person name="Palmer J.M."/>
        </authorList>
    </citation>
    <scope>NUCLEOTIDE SEQUENCE [LARGE SCALE GENOMIC DNA]</scope>
    <source>
        <strain evidence="2">if_2019</strain>
        <tissue evidence="1">Muscle</tissue>
    </source>
</reference>
<comment type="caution">
    <text evidence="1">The sequence shown here is derived from an EMBL/GenBank/DDBJ whole genome shotgun (WGS) entry which is preliminary data.</text>
</comment>